<sequence length="43" mass="5066">MEFALNVFYLKCQYSLCTLGYLFIVLFFNGGYKILGDIYYAIH</sequence>
<protein>
    <submittedName>
        <fullName evidence="1">RCG51160</fullName>
    </submittedName>
</protein>
<dbReference type="AlphaFoldDB" id="A6IZC6"/>
<reference evidence="2" key="1">
    <citation type="submission" date="2005-09" db="EMBL/GenBank/DDBJ databases">
        <authorList>
            <person name="Mural R.J."/>
            <person name="Li P.W."/>
            <person name="Adams M.D."/>
            <person name="Amanatides P.G."/>
            <person name="Baden-Tillson H."/>
            <person name="Barnstead M."/>
            <person name="Chin S.H."/>
            <person name="Dew I."/>
            <person name="Evans C.A."/>
            <person name="Ferriera S."/>
            <person name="Flanigan M."/>
            <person name="Fosler C."/>
            <person name="Glodek A."/>
            <person name="Gu Z."/>
            <person name="Holt R.A."/>
            <person name="Jennings D."/>
            <person name="Kraft C.L."/>
            <person name="Lu F."/>
            <person name="Nguyen T."/>
            <person name="Nusskern D.R."/>
            <person name="Pfannkoch C.M."/>
            <person name="Sitter C."/>
            <person name="Sutton G.G."/>
            <person name="Venter J.C."/>
            <person name="Wang Z."/>
            <person name="Woodage T."/>
            <person name="Zheng X.H."/>
            <person name="Zhong F."/>
        </authorList>
    </citation>
    <scope>NUCLEOTIDE SEQUENCE [LARGE SCALE GENOMIC DNA]</scope>
    <source>
        <strain>BN</strain>
        <strain evidence="2">Sprague-Dawley</strain>
    </source>
</reference>
<proteinExistence type="predicted"/>
<gene>
    <name evidence="1" type="ORF">rCG_51160</name>
</gene>
<dbReference type="EMBL" id="CH473972">
    <property type="protein sequence ID" value="EDL92604.1"/>
    <property type="molecule type" value="Genomic_DNA"/>
</dbReference>
<evidence type="ECO:0000313" key="1">
    <source>
        <dbReference type="EMBL" id="EDL92604.1"/>
    </source>
</evidence>
<dbReference type="Proteomes" id="UP000234681">
    <property type="component" value="Chromosome 19"/>
</dbReference>
<accession>A6IZC6</accession>
<name>A6IZC6_RAT</name>
<organism evidence="1 2">
    <name type="scientific">Rattus norvegicus</name>
    <name type="common">Rat</name>
    <dbReference type="NCBI Taxonomy" id="10116"/>
    <lineage>
        <taxon>Eukaryota</taxon>
        <taxon>Metazoa</taxon>
        <taxon>Chordata</taxon>
        <taxon>Craniata</taxon>
        <taxon>Vertebrata</taxon>
        <taxon>Euteleostomi</taxon>
        <taxon>Mammalia</taxon>
        <taxon>Eutheria</taxon>
        <taxon>Euarchontoglires</taxon>
        <taxon>Glires</taxon>
        <taxon>Rodentia</taxon>
        <taxon>Myomorpha</taxon>
        <taxon>Muroidea</taxon>
        <taxon>Muridae</taxon>
        <taxon>Murinae</taxon>
        <taxon>Rattus</taxon>
    </lineage>
</organism>
<evidence type="ECO:0000313" key="2">
    <source>
        <dbReference type="Proteomes" id="UP000234681"/>
    </source>
</evidence>